<gene>
    <name evidence="2" type="ORF">BELL_0337g00060</name>
</gene>
<protein>
    <submittedName>
        <fullName evidence="2">Uncharacterized protein</fullName>
    </submittedName>
</protein>
<dbReference type="Proteomes" id="UP000297229">
    <property type="component" value="Unassembled WGS sequence"/>
</dbReference>
<sequence length="83" mass="9271">MRDDNSITNPLGLPTFNGRSQSQLRLEAPLSFNNSRFGYPRAKRLANIIGIPASQNKIQKTQVTNVKEKTKAKNGQESMLPRS</sequence>
<reference evidence="2 3" key="1">
    <citation type="submission" date="2017-12" db="EMBL/GenBank/DDBJ databases">
        <title>Comparative genomics of Botrytis spp.</title>
        <authorList>
            <person name="Valero-Jimenez C.A."/>
            <person name="Tapia P."/>
            <person name="Veloso J."/>
            <person name="Silva-Moreno E."/>
            <person name="Staats M."/>
            <person name="Valdes J.H."/>
            <person name="Van Kan J.A.L."/>
        </authorList>
    </citation>
    <scope>NUCLEOTIDE SEQUENCE [LARGE SCALE GENOMIC DNA]</scope>
    <source>
        <strain evidence="2 3">Be9601</strain>
    </source>
</reference>
<evidence type="ECO:0000256" key="1">
    <source>
        <dbReference type="SAM" id="MobiDB-lite"/>
    </source>
</evidence>
<accession>A0A4Z1JQ53</accession>
<organism evidence="2 3">
    <name type="scientific">Botrytis elliptica</name>
    <dbReference type="NCBI Taxonomy" id="278938"/>
    <lineage>
        <taxon>Eukaryota</taxon>
        <taxon>Fungi</taxon>
        <taxon>Dikarya</taxon>
        <taxon>Ascomycota</taxon>
        <taxon>Pezizomycotina</taxon>
        <taxon>Leotiomycetes</taxon>
        <taxon>Helotiales</taxon>
        <taxon>Sclerotiniaceae</taxon>
        <taxon>Botrytis</taxon>
    </lineage>
</organism>
<proteinExistence type="predicted"/>
<dbReference type="EMBL" id="PQXM01000335">
    <property type="protein sequence ID" value="TGO73720.1"/>
    <property type="molecule type" value="Genomic_DNA"/>
</dbReference>
<comment type="caution">
    <text evidence="2">The sequence shown here is derived from an EMBL/GenBank/DDBJ whole genome shotgun (WGS) entry which is preliminary data.</text>
</comment>
<name>A0A4Z1JQ53_9HELO</name>
<feature type="region of interest" description="Disordered" evidence="1">
    <location>
        <begin position="60"/>
        <end position="83"/>
    </location>
</feature>
<evidence type="ECO:0000313" key="3">
    <source>
        <dbReference type="Proteomes" id="UP000297229"/>
    </source>
</evidence>
<evidence type="ECO:0000313" key="2">
    <source>
        <dbReference type="EMBL" id="TGO73720.1"/>
    </source>
</evidence>
<dbReference type="AlphaFoldDB" id="A0A4Z1JQ53"/>
<keyword evidence="3" id="KW-1185">Reference proteome</keyword>